<dbReference type="PANTHER" id="PTHR30097">
    <property type="entry name" value="CATION EFFLUX SYSTEM PROTEIN CUSB"/>
    <property type="match status" value="1"/>
</dbReference>
<proteinExistence type="predicted"/>
<dbReference type="InterPro" id="IPR051909">
    <property type="entry name" value="MFP_Cation_Efflux"/>
</dbReference>
<reference evidence="2 3" key="1">
    <citation type="journal article" date="2011" name="Front. Microbiol.">
        <title>Genomic signatures of strain selection and enhancement in Bacillus atrophaeus var. globigii, a historical biowarfare simulant.</title>
        <authorList>
            <person name="Gibbons H.S."/>
            <person name="Broomall S.M."/>
            <person name="McNew L.A."/>
            <person name="Daligault H."/>
            <person name="Chapman C."/>
            <person name="Bruce D."/>
            <person name="Karavis M."/>
            <person name="Krepps M."/>
            <person name="McGregor P.A."/>
            <person name="Hong C."/>
            <person name="Park K.H."/>
            <person name="Akmal A."/>
            <person name="Feldman A."/>
            <person name="Lin J.S."/>
            <person name="Chang W.E."/>
            <person name="Higgs B.W."/>
            <person name="Demirev P."/>
            <person name="Lindquist J."/>
            <person name="Liem A."/>
            <person name="Fochler E."/>
            <person name="Read T.D."/>
            <person name="Tapia R."/>
            <person name="Johnson S."/>
            <person name="Bishop-Lilly K.A."/>
            <person name="Detter C."/>
            <person name="Han C."/>
            <person name="Sozhamannan S."/>
            <person name="Rosenzweig C.N."/>
            <person name="Skowronski E.W."/>
        </authorList>
    </citation>
    <scope>NUCLEOTIDE SEQUENCE [LARGE SCALE GENOMIC DNA]</scope>
    <source>
        <strain evidence="2 3">TPS4-2</strain>
    </source>
</reference>
<accession>A0A432YX76</accession>
<name>A0A432YX76_9GAMM</name>
<gene>
    <name evidence="2" type="ORF">CWI73_03385</name>
</gene>
<dbReference type="GO" id="GO:0060003">
    <property type="term" value="P:copper ion export"/>
    <property type="evidence" value="ECO:0007669"/>
    <property type="project" value="TreeGrafter"/>
</dbReference>
<evidence type="ECO:0000256" key="1">
    <source>
        <dbReference type="ARBA" id="ARBA00022448"/>
    </source>
</evidence>
<protein>
    <submittedName>
        <fullName evidence="2">Membrane fusion-like protein</fullName>
    </submittedName>
</protein>
<organism evidence="2 3">
    <name type="scientific">Idiomarina piscisalsi</name>
    <dbReference type="NCBI Taxonomy" id="1096243"/>
    <lineage>
        <taxon>Bacteria</taxon>
        <taxon>Pseudomonadati</taxon>
        <taxon>Pseudomonadota</taxon>
        <taxon>Gammaproteobacteria</taxon>
        <taxon>Alteromonadales</taxon>
        <taxon>Idiomarinaceae</taxon>
        <taxon>Idiomarina</taxon>
    </lineage>
</organism>
<dbReference type="GO" id="GO:0015679">
    <property type="term" value="P:plasma membrane copper ion transport"/>
    <property type="evidence" value="ECO:0007669"/>
    <property type="project" value="TreeGrafter"/>
</dbReference>
<dbReference type="EMBL" id="PIQA01000001">
    <property type="protein sequence ID" value="RUO67912.1"/>
    <property type="molecule type" value="Genomic_DNA"/>
</dbReference>
<evidence type="ECO:0000313" key="2">
    <source>
        <dbReference type="EMBL" id="RUO67912.1"/>
    </source>
</evidence>
<sequence length="346" mass="38039">MKRRTPSRLTATLNLIANILGLALLGTVTAPNALAAKSIAVEQVSNYELRPQTAETAEVVTFSPVTGRYQATPGSVLTLANPFENAAVDYAVVDGQALEPGTLIAQLNGPSVEHFFHRVDMLQEQYAVATKQYQNKKRLFENNAIAADEWQQFLTQYINLSDALHDINVMLRRVTQTGEQSAQLIATESGIWRTSTNSQQLGSLLTKERLAVVAEIPLAQAKNITHVQINSLQLPVRQREQTVRNGFVRVWSEPPGQVAWTIDQRFTVEPQAKLENTYRVPASAIATLQDQAVVFSIDNSTIKAVPVELLSLQNAHYFVLSATALNRIATNSVAALKVIANEQEAQ</sequence>
<dbReference type="PANTHER" id="PTHR30097:SF4">
    <property type="entry name" value="SLR6042 PROTEIN"/>
    <property type="match status" value="1"/>
</dbReference>
<dbReference type="GO" id="GO:0030313">
    <property type="term" value="C:cell envelope"/>
    <property type="evidence" value="ECO:0007669"/>
    <property type="project" value="TreeGrafter"/>
</dbReference>
<comment type="caution">
    <text evidence="2">The sequence shown here is derived from an EMBL/GenBank/DDBJ whole genome shotgun (WGS) entry which is preliminary data.</text>
</comment>
<dbReference type="RefSeq" id="WP_126751544.1">
    <property type="nucleotide sequence ID" value="NZ_JBHUMT010000016.1"/>
</dbReference>
<evidence type="ECO:0000313" key="3">
    <source>
        <dbReference type="Proteomes" id="UP000288361"/>
    </source>
</evidence>
<dbReference type="Proteomes" id="UP000288361">
    <property type="component" value="Unassembled WGS sequence"/>
</dbReference>
<dbReference type="AlphaFoldDB" id="A0A432YX76"/>
<keyword evidence="1" id="KW-0813">Transport</keyword>